<evidence type="ECO:0000256" key="5">
    <source>
        <dbReference type="SAM" id="MobiDB-lite"/>
    </source>
</evidence>
<feature type="region of interest" description="Disordered" evidence="5">
    <location>
        <begin position="606"/>
        <end position="634"/>
    </location>
</feature>
<organism evidence="7">
    <name type="scientific">Chromera velia CCMP2878</name>
    <dbReference type="NCBI Taxonomy" id="1169474"/>
    <lineage>
        <taxon>Eukaryota</taxon>
        <taxon>Sar</taxon>
        <taxon>Alveolata</taxon>
        <taxon>Colpodellida</taxon>
        <taxon>Chromeraceae</taxon>
        <taxon>Chromera</taxon>
    </lineage>
</organism>
<dbReference type="Gene3D" id="2.20.70.10">
    <property type="match status" value="2"/>
</dbReference>
<dbReference type="PROSITE" id="PS00125">
    <property type="entry name" value="SER_THR_PHOSPHATASE"/>
    <property type="match status" value="1"/>
</dbReference>
<feature type="compositionally biased region" description="Low complexity" evidence="5">
    <location>
        <begin position="172"/>
        <end position="186"/>
    </location>
</feature>
<feature type="compositionally biased region" description="Basic and acidic residues" evidence="5">
    <location>
        <begin position="1021"/>
        <end position="1036"/>
    </location>
</feature>
<feature type="compositionally biased region" description="Basic and acidic residues" evidence="5">
    <location>
        <begin position="475"/>
        <end position="488"/>
    </location>
</feature>
<dbReference type="PROSITE" id="PS50020">
    <property type="entry name" value="WW_DOMAIN_2"/>
    <property type="match status" value="2"/>
</dbReference>
<feature type="region of interest" description="Disordered" evidence="5">
    <location>
        <begin position="142"/>
        <end position="303"/>
    </location>
</feature>
<feature type="compositionally biased region" description="Basic and acidic residues" evidence="5">
    <location>
        <begin position="504"/>
        <end position="517"/>
    </location>
</feature>
<comment type="catalytic activity">
    <reaction evidence="4">
        <text>O-phospho-L-threonyl-[protein] + H2O = L-threonyl-[protein] + phosphate</text>
        <dbReference type="Rhea" id="RHEA:47004"/>
        <dbReference type="Rhea" id="RHEA-COMP:11060"/>
        <dbReference type="Rhea" id="RHEA-COMP:11605"/>
        <dbReference type="ChEBI" id="CHEBI:15377"/>
        <dbReference type="ChEBI" id="CHEBI:30013"/>
        <dbReference type="ChEBI" id="CHEBI:43474"/>
        <dbReference type="ChEBI" id="CHEBI:61977"/>
        <dbReference type="EC" id="3.1.3.16"/>
    </reaction>
</comment>
<feature type="compositionally biased region" description="Gly residues" evidence="5">
    <location>
        <begin position="145"/>
        <end position="158"/>
    </location>
</feature>
<feature type="compositionally biased region" description="Gly residues" evidence="5">
    <location>
        <begin position="88"/>
        <end position="110"/>
    </location>
</feature>
<keyword evidence="2 4" id="KW-0378">Hydrolase</keyword>
<feature type="compositionally biased region" description="Pro residues" evidence="5">
    <location>
        <begin position="216"/>
        <end position="241"/>
    </location>
</feature>
<sequence length="1457" mass="161242">MSDQDLGGFGGPPVKRGRFDMGPGGGRFDGGSIPGSGPGGGPESAGGRGRGMGADGGWRGPGGMPGPSRPFRFDGLPGRPPTQMNGANMGGLPGPGGEGGPPGGWKGPPGGDFHMGNDGRPVFRGPMGGMPPTHMMHGGRPPMGPGMGRGPPFGGMDSGRGPPMGPMGGGMRPPFHGQGGPPSSSFQPPPPEVLAQMAAQAAGGRPPTHAADSVNRPPPPFPEPRHPSIPGPPQQPGPSQPPGGFFHQPGPFSAPPPLQEQGSSSPTGLSHPGGHVFPQNGNAPLMMTAQQEGGGGAPGGDVPEVSVIWEEHAAPDGTSYFFCPSTKVSAWVRPAGPGIGVVDKRNKSDPAGAGDPGEAQESSKEQPAETAPQQEQQQGVAGGGYEYESIGSTAWVRVRTAEGRVFFFNKETNKSVWKCPDEIKRIVALIDGKLLPPEESGSGLAGEGSALMQRPDQLPPGVDSSSYLEYSFDFRQGEGGESDLERQQQEQQQSESESDSDSSGSEKETAEQVEARKKLEREARKIAEFRKLLKEKGAYKLPTFEAALPKLLHDRRFQAFPPERRKALFSKYARVVAEEVRMEQSKSKKEGLEAFTSLLKEAEERRLLTGSTTERGLERDMGGDPRWDSVDPKTRQRLIEERARTLAEERERRRDRLRSDFREMVREGLETLMAKEKKRDRENKREPRAYDREKDFPDWDWMKTDLRDDERYKAVGSSSERENLYWKEVKAVCLKMQKEERDREREREGDRDRERDRDRDGKRGREDAVEEDDDDDWEKKKVKMARKEAERVFRLVLEERLKNPFEISFSDAMSIVSNDTRMETVLERSGGEDEMKEMFRRFVEESSQERQKDLSFLLDKNANADPNKSNDELIEVLGLKKLPRFKVVPRDILDSAFEAWRRKEADSLKAVYMEFLKTSPLIAAVVTSRGAHAVGSLDSASFEQLRHQIAVDVRYQKMEFLGGLRDEMLRHRVEAKVDELKKIRDSGLAERIKQSVEEEKKVETTTLLRVRESQIDRLHAKTVQEKRERERERDWGVEGEDSGSLLPSFLAERGRNTPFSGSSHFPLMSLNATSGNPLAALLSGDADGIGMPSEEETGGGRGGSVANGSTHTASTEETSAVHPGGMTAGDGVRETRGFPTSASASASTLVRPSRSFEEFVDQLLQCKPLEEGEIRYLCEVLKETLEREENVQPVRAPVTVAGDIHGQFYDLLELLKIGGKPPDTNYLFLGDYVDRGYYSIETVSLIFTFKVLYPDRVTILRGNHESRQITQVYGFYDECVRKYGSANVWHYFTDCFDFLPLTAVIERQIFCNHGGLSPAVDTIDAIRALDRFQEIPHEGAMCDLLWSDPDDRQGWGISPRGAGYTFGQNISEEFNHRNGLKLIARAHQLVMDGYNWSHDQNVVTIFSAPNYCYRCGNQAALMELDDECALPPSFQTFDPAPRRGEPMVTRRTPEYFL</sequence>
<dbReference type="VEuPathDB" id="CryptoDB:Cvel_18525"/>
<dbReference type="SUPFAM" id="SSF56300">
    <property type="entry name" value="Metallo-dependent phosphatases"/>
    <property type="match status" value="1"/>
</dbReference>
<feature type="region of interest" description="Disordered" evidence="5">
    <location>
        <begin position="1021"/>
        <end position="1045"/>
    </location>
</feature>
<dbReference type="GO" id="GO:0046872">
    <property type="term" value="F:metal ion binding"/>
    <property type="evidence" value="ECO:0007669"/>
    <property type="project" value="UniProtKB-KW"/>
</dbReference>
<feature type="compositionally biased region" description="Basic and acidic residues" evidence="5">
    <location>
        <begin position="738"/>
        <end position="767"/>
    </location>
</feature>
<feature type="domain" description="WW" evidence="6">
    <location>
        <begin position="395"/>
        <end position="422"/>
    </location>
</feature>
<feature type="region of interest" description="Disordered" evidence="5">
    <location>
        <begin position="431"/>
        <end position="517"/>
    </location>
</feature>
<reference evidence="7" key="1">
    <citation type="submission" date="2014-11" db="EMBL/GenBank/DDBJ databases">
        <authorList>
            <person name="Otto D Thomas"/>
            <person name="Naeem Raeece"/>
        </authorList>
    </citation>
    <scope>NUCLEOTIDE SEQUENCE</scope>
</reference>
<accession>A0A0G4FTA8</accession>
<evidence type="ECO:0000256" key="2">
    <source>
        <dbReference type="ARBA" id="ARBA00022801"/>
    </source>
</evidence>
<feature type="region of interest" description="Disordered" evidence="5">
    <location>
        <begin position="1083"/>
        <end position="1144"/>
    </location>
</feature>
<evidence type="ECO:0000256" key="1">
    <source>
        <dbReference type="ARBA" id="ARBA00022723"/>
    </source>
</evidence>
<name>A0A0G4FTA8_9ALVE</name>
<dbReference type="InterPro" id="IPR001202">
    <property type="entry name" value="WW_dom"/>
</dbReference>
<dbReference type="InterPro" id="IPR002713">
    <property type="entry name" value="FF_domain"/>
</dbReference>
<feature type="compositionally biased region" description="Low complexity" evidence="5">
    <location>
        <begin position="1109"/>
        <end position="1120"/>
    </location>
</feature>
<comment type="similarity">
    <text evidence="4">Belongs to the PPP phosphatase family.</text>
</comment>
<dbReference type="Gene3D" id="1.10.10.440">
    <property type="entry name" value="FF domain"/>
    <property type="match status" value="2"/>
</dbReference>
<dbReference type="CDD" id="cd00201">
    <property type="entry name" value="WW"/>
    <property type="match status" value="2"/>
</dbReference>
<dbReference type="SMART" id="SM00441">
    <property type="entry name" value="FF"/>
    <property type="match status" value="2"/>
</dbReference>
<evidence type="ECO:0000259" key="6">
    <source>
        <dbReference type="PROSITE" id="PS50020"/>
    </source>
</evidence>
<evidence type="ECO:0000256" key="3">
    <source>
        <dbReference type="ARBA" id="ARBA00023211"/>
    </source>
</evidence>
<dbReference type="SUPFAM" id="SSF81698">
    <property type="entry name" value="FF domain"/>
    <property type="match status" value="1"/>
</dbReference>
<dbReference type="Pfam" id="PF00149">
    <property type="entry name" value="Metallophos"/>
    <property type="match status" value="1"/>
</dbReference>
<feature type="compositionally biased region" description="Low complexity" evidence="5">
    <location>
        <begin position="438"/>
        <end position="451"/>
    </location>
</feature>
<keyword evidence="1" id="KW-0479">Metal-binding</keyword>
<feature type="region of interest" description="Disordered" evidence="5">
    <location>
        <begin position="738"/>
        <end position="778"/>
    </location>
</feature>
<feature type="compositionally biased region" description="Gly residues" evidence="5">
    <location>
        <begin position="22"/>
        <end position="65"/>
    </location>
</feature>
<evidence type="ECO:0000313" key="7">
    <source>
        <dbReference type="EMBL" id="CEM17593.1"/>
    </source>
</evidence>
<dbReference type="InterPro" id="IPR004843">
    <property type="entry name" value="Calcineurin-like_PHP"/>
</dbReference>
<feature type="compositionally biased region" description="Low complexity" evidence="5">
    <location>
        <begin position="242"/>
        <end position="251"/>
    </location>
</feature>
<feature type="domain" description="WW" evidence="6">
    <location>
        <begin position="303"/>
        <end position="336"/>
    </location>
</feature>
<dbReference type="Gene3D" id="3.60.21.10">
    <property type="match status" value="1"/>
</dbReference>
<dbReference type="EMBL" id="CDMZ01000596">
    <property type="protein sequence ID" value="CEM17593.1"/>
    <property type="molecule type" value="Genomic_DNA"/>
</dbReference>
<dbReference type="GO" id="GO:0004722">
    <property type="term" value="F:protein serine/threonine phosphatase activity"/>
    <property type="evidence" value="ECO:0007669"/>
    <property type="project" value="UniProtKB-EC"/>
</dbReference>
<feature type="region of interest" description="Disordered" evidence="5">
    <location>
        <begin position="338"/>
        <end position="385"/>
    </location>
</feature>
<dbReference type="InterPro" id="IPR029052">
    <property type="entry name" value="Metallo-depent_PP-like"/>
</dbReference>
<dbReference type="InterPro" id="IPR036020">
    <property type="entry name" value="WW_dom_sf"/>
</dbReference>
<dbReference type="PANTHER" id="PTHR45619">
    <property type="entry name" value="SERINE/THREONINE-PROTEIN PHOSPHATASE PP2A-RELATED"/>
    <property type="match status" value="1"/>
</dbReference>
<dbReference type="SMART" id="SM00456">
    <property type="entry name" value="WW"/>
    <property type="match status" value="2"/>
</dbReference>
<protein>
    <recommendedName>
        <fullName evidence="4">Serine/threonine-protein phosphatase</fullName>
        <ecNumber evidence="4">3.1.3.16</ecNumber>
    </recommendedName>
</protein>
<feature type="region of interest" description="Disordered" evidence="5">
    <location>
        <begin position="1"/>
        <end position="122"/>
    </location>
</feature>
<dbReference type="InterPro" id="IPR036517">
    <property type="entry name" value="FF_domain_sf"/>
</dbReference>
<dbReference type="SMART" id="SM00156">
    <property type="entry name" value="PP2Ac"/>
    <property type="match status" value="1"/>
</dbReference>
<dbReference type="EC" id="3.1.3.16" evidence="4"/>
<feature type="compositionally biased region" description="Basic and acidic residues" evidence="5">
    <location>
        <begin position="615"/>
        <end position="634"/>
    </location>
</feature>
<dbReference type="InterPro" id="IPR047129">
    <property type="entry name" value="PPA2-like"/>
</dbReference>
<keyword evidence="3" id="KW-0464">Manganese</keyword>
<evidence type="ECO:0000256" key="4">
    <source>
        <dbReference type="RuleBase" id="RU004273"/>
    </source>
</evidence>
<dbReference type="PRINTS" id="PR00114">
    <property type="entry name" value="STPHPHTASE"/>
</dbReference>
<dbReference type="InterPro" id="IPR006186">
    <property type="entry name" value="Ser/Thr-sp_prot-phosphatase"/>
</dbReference>
<dbReference type="CDD" id="cd07415">
    <property type="entry name" value="MPP_PP2A_PP4_PP6"/>
    <property type="match status" value="1"/>
</dbReference>
<dbReference type="Pfam" id="PF01846">
    <property type="entry name" value="FF"/>
    <property type="match status" value="1"/>
</dbReference>
<dbReference type="SUPFAM" id="SSF51045">
    <property type="entry name" value="WW domain"/>
    <property type="match status" value="1"/>
</dbReference>
<feature type="compositionally biased region" description="Low complexity" evidence="5">
    <location>
        <begin position="368"/>
        <end position="379"/>
    </location>
</feature>
<proteinExistence type="inferred from homology"/>
<gene>
    <name evidence="7" type="ORF">Cvel_18525</name>
</gene>